<protein>
    <submittedName>
        <fullName evidence="1">Uncharacterized protein</fullName>
    </submittedName>
</protein>
<proteinExistence type="predicted"/>
<sequence>MGDAENTLPPSKKRAAGRELSRDNPGLDDEDEDVCDQEAGTFKRASEEVLANRKIVKVRRNRTPSAPSAPSSNPFASICLIPPTASASSPATVANVQETTETACEAVESQDDAKKESGKEEDDGNQQPADEEKHDEVDSDARKPESADAKKETESNGIENDENKIPESVSFSSFQQLSSSQNAFTGLIGTGFSSSSSSFGSITKNDQPAFPSFSFGSNGNPSLFPNSGAPEGRSKIPTTEEVQVETGEENEKTVFAADSVLFEFLDNGWKERGKGEVKVNVSRTGSGKGRLVMRSKGNYRLILNANIFADMKMTKMEKKGITFACLNSNGEGQDGLSTFALKFKDAAIVEEFCGMVTEHKGNNNNVPLKTPENSPKGLDE</sequence>
<gene>
    <name evidence="1" type="ORF">L6452_23559</name>
</gene>
<keyword evidence="2" id="KW-1185">Reference proteome</keyword>
<name>A0ACB9B3C0_ARCLA</name>
<reference evidence="2" key="1">
    <citation type="journal article" date="2022" name="Mol. Ecol. Resour.">
        <title>The genomes of chicory, endive, great burdock and yacon provide insights into Asteraceae palaeo-polyploidization history and plant inulin production.</title>
        <authorList>
            <person name="Fan W."/>
            <person name="Wang S."/>
            <person name="Wang H."/>
            <person name="Wang A."/>
            <person name="Jiang F."/>
            <person name="Liu H."/>
            <person name="Zhao H."/>
            <person name="Xu D."/>
            <person name="Zhang Y."/>
        </authorList>
    </citation>
    <scope>NUCLEOTIDE SEQUENCE [LARGE SCALE GENOMIC DNA]</scope>
    <source>
        <strain evidence="2">cv. Niubang</strain>
    </source>
</reference>
<organism evidence="1 2">
    <name type="scientific">Arctium lappa</name>
    <name type="common">Greater burdock</name>
    <name type="synonym">Lappa major</name>
    <dbReference type="NCBI Taxonomy" id="4217"/>
    <lineage>
        <taxon>Eukaryota</taxon>
        <taxon>Viridiplantae</taxon>
        <taxon>Streptophyta</taxon>
        <taxon>Embryophyta</taxon>
        <taxon>Tracheophyta</taxon>
        <taxon>Spermatophyta</taxon>
        <taxon>Magnoliopsida</taxon>
        <taxon>eudicotyledons</taxon>
        <taxon>Gunneridae</taxon>
        <taxon>Pentapetalae</taxon>
        <taxon>asterids</taxon>
        <taxon>campanulids</taxon>
        <taxon>Asterales</taxon>
        <taxon>Asteraceae</taxon>
        <taxon>Carduoideae</taxon>
        <taxon>Cardueae</taxon>
        <taxon>Arctiinae</taxon>
        <taxon>Arctium</taxon>
    </lineage>
</organism>
<evidence type="ECO:0000313" key="2">
    <source>
        <dbReference type="Proteomes" id="UP001055879"/>
    </source>
</evidence>
<dbReference type="Proteomes" id="UP001055879">
    <property type="component" value="Linkage Group LG07"/>
</dbReference>
<comment type="caution">
    <text evidence="1">The sequence shown here is derived from an EMBL/GenBank/DDBJ whole genome shotgun (WGS) entry which is preliminary data.</text>
</comment>
<dbReference type="EMBL" id="CM042053">
    <property type="protein sequence ID" value="KAI3716311.1"/>
    <property type="molecule type" value="Genomic_DNA"/>
</dbReference>
<accession>A0ACB9B3C0</accession>
<evidence type="ECO:0000313" key="1">
    <source>
        <dbReference type="EMBL" id="KAI3716311.1"/>
    </source>
</evidence>
<reference evidence="1 2" key="2">
    <citation type="journal article" date="2022" name="Mol. Ecol. Resour.">
        <title>The genomes of chicory, endive, great burdock and yacon provide insights into Asteraceae paleo-polyploidization history and plant inulin production.</title>
        <authorList>
            <person name="Fan W."/>
            <person name="Wang S."/>
            <person name="Wang H."/>
            <person name="Wang A."/>
            <person name="Jiang F."/>
            <person name="Liu H."/>
            <person name="Zhao H."/>
            <person name="Xu D."/>
            <person name="Zhang Y."/>
        </authorList>
    </citation>
    <scope>NUCLEOTIDE SEQUENCE [LARGE SCALE GENOMIC DNA]</scope>
    <source>
        <strain evidence="2">cv. Niubang</strain>
    </source>
</reference>